<keyword evidence="2" id="KW-1185">Reference proteome</keyword>
<evidence type="ECO:0000313" key="1">
    <source>
        <dbReference type="EMBL" id="SES81430.1"/>
    </source>
</evidence>
<dbReference type="AlphaFoldDB" id="A0A1H9ZIA7"/>
<dbReference type="EMBL" id="FOHE01000002">
    <property type="protein sequence ID" value="SES81430.1"/>
    <property type="molecule type" value="Genomic_DNA"/>
</dbReference>
<reference evidence="1 2" key="1">
    <citation type="submission" date="2016-10" db="EMBL/GenBank/DDBJ databases">
        <authorList>
            <person name="de Groot N.N."/>
        </authorList>
    </citation>
    <scope>NUCLEOTIDE SEQUENCE [LARGE SCALE GENOMIC DNA]</scope>
    <source>
        <strain evidence="1 2">IBRC-M 10780</strain>
    </source>
</reference>
<evidence type="ECO:0000313" key="2">
    <source>
        <dbReference type="Proteomes" id="UP000198618"/>
    </source>
</evidence>
<proteinExistence type="predicted"/>
<accession>A0A1H9ZIA7</accession>
<gene>
    <name evidence="1" type="ORF">SAMN05216389_102289</name>
</gene>
<name>A0A1H9ZIA7_9BACI</name>
<dbReference type="Proteomes" id="UP000198618">
    <property type="component" value="Unassembled WGS sequence"/>
</dbReference>
<sequence>MISFRRLVGFHIFYIGRIVTKRINEAVRDLNEKYKM</sequence>
<protein>
    <submittedName>
        <fullName evidence="1">Uncharacterized protein</fullName>
    </submittedName>
</protein>
<organism evidence="1 2">
    <name type="scientific">Oceanobacillus limi</name>
    <dbReference type="NCBI Taxonomy" id="930131"/>
    <lineage>
        <taxon>Bacteria</taxon>
        <taxon>Bacillati</taxon>
        <taxon>Bacillota</taxon>
        <taxon>Bacilli</taxon>
        <taxon>Bacillales</taxon>
        <taxon>Bacillaceae</taxon>
        <taxon>Oceanobacillus</taxon>
    </lineage>
</organism>